<evidence type="ECO:0000256" key="1">
    <source>
        <dbReference type="ARBA" id="ARBA00007761"/>
    </source>
</evidence>
<dbReference type="PRINTS" id="PR00452">
    <property type="entry name" value="SH3DOMAIN"/>
</dbReference>
<sequence length="481" mass="50990">MPKLTNPLPQSLPKECAKAARIFNGFVDNENNGLDGIIPRSILERAHGFAIFTIIKAGFLFSARGGGGIVIARLQDGSWSAPSAIGLAGLGVGGQAGAEMTDFLIVLNSPSAVRSFMAAGSLTLGGNMSLAVGPLGRNGEASTSLNTSGKVAAIYSKTRGLFGGVSVEGSVIVERQDANAQAYRSDVSSKQILSGSVTPPDWAQSLIRTLETCTSAPGGRTWLSDERPSSDSQYAFGGIGSSKPEAPQSSRKQKRNASNASNFPPDTWGARKESGSYFGPPSEEAVSGSAWDYDHSPRIDNAPVTFETHFESDFVPASRSRARHIPGQSLDSTAGSGRARGQPPAATLNRSSSSVAGTTTNPFFSQAERESDGYDVRLPFGPTLEDEDNPFGPGSRAVDAVAARYREAERDRALSRPLAKEEGVGRAIALFDFRAVEQEDLSFSKGQVITITEKSDRTDTWWKGKLDGREGSFPANFVEIV</sequence>
<organism evidence="6 7">
    <name type="scientific">Multifurca ochricompacta</name>
    <dbReference type="NCBI Taxonomy" id="376703"/>
    <lineage>
        <taxon>Eukaryota</taxon>
        <taxon>Fungi</taxon>
        <taxon>Dikarya</taxon>
        <taxon>Basidiomycota</taxon>
        <taxon>Agaricomycotina</taxon>
        <taxon>Agaricomycetes</taxon>
        <taxon>Russulales</taxon>
        <taxon>Russulaceae</taxon>
        <taxon>Multifurca</taxon>
    </lineage>
</organism>
<gene>
    <name evidence="6" type="ORF">B0F90DRAFT_1015197</name>
</gene>
<evidence type="ECO:0000256" key="3">
    <source>
        <dbReference type="PROSITE-ProRule" id="PRU00192"/>
    </source>
</evidence>
<feature type="region of interest" description="Disordered" evidence="4">
    <location>
        <begin position="315"/>
        <end position="360"/>
    </location>
</feature>
<dbReference type="Gene3D" id="2.30.30.40">
    <property type="entry name" value="SH3 Domains"/>
    <property type="match status" value="1"/>
</dbReference>
<feature type="region of interest" description="Disordered" evidence="4">
    <location>
        <begin position="217"/>
        <end position="292"/>
    </location>
</feature>
<name>A0AAD4QLH5_9AGAM</name>
<dbReference type="Proteomes" id="UP001203297">
    <property type="component" value="Unassembled WGS sequence"/>
</dbReference>
<dbReference type="InterPro" id="IPR033643">
    <property type="entry name" value="SYLF_SH3YL1-like"/>
</dbReference>
<reference evidence="6" key="1">
    <citation type="journal article" date="2022" name="New Phytol.">
        <title>Evolutionary transition to the ectomycorrhizal habit in the genomes of a hyperdiverse lineage of mushroom-forming fungi.</title>
        <authorList>
            <person name="Looney B."/>
            <person name="Miyauchi S."/>
            <person name="Morin E."/>
            <person name="Drula E."/>
            <person name="Courty P.E."/>
            <person name="Kohler A."/>
            <person name="Kuo A."/>
            <person name="LaButti K."/>
            <person name="Pangilinan J."/>
            <person name="Lipzen A."/>
            <person name="Riley R."/>
            <person name="Andreopoulos W."/>
            <person name="He G."/>
            <person name="Johnson J."/>
            <person name="Nolan M."/>
            <person name="Tritt A."/>
            <person name="Barry K.W."/>
            <person name="Grigoriev I.V."/>
            <person name="Nagy L.G."/>
            <person name="Hibbett D."/>
            <person name="Henrissat B."/>
            <person name="Matheny P.B."/>
            <person name="Labbe J."/>
            <person name="Martin F.M."/>
        </authorList>
    </citation>
    <scope>NUCLEOTIDE SEQUENCE</scope>
    <source>
        <strain evidence="6">BPL690</strain>
    </source>
</reference>
<dbReference type="InterPro" id="IPR007461">
    <property type="entry name" value="Ysc84_actin-binding"/>
</dbReference>
<dbReference type="SMART" id="SM00326">
    <property type="entry name" value="SH3"/>
    <property type="match status" value="1"/>
</dbReference>
<comment type="similarity">
    <text evidence="1">Belongs to the SH3YL1 family.</text>
</comment>
<dbReference type="InterPro" id="IPR051702">
    <property type="entry name" value="SH3_domain_YSC84-like"/>
</dbReference>
<dbReference type="GO" id="GO:0035091">
    <property type="term" value="F:phosphatidylinositol binding"/>
    <property type="evidence" value="ECO:0007669"/>
    <property type="project" value="TreeGrafter"/>
</dbReference>
<evidence type="ECO:0000256" key="4">
    <source>
        <dbReference type="SAM" id="MobiDB-lite"/>
    </source>
</evidence>
<evidence type="ECO:0000313" key="7">
    <source>
        <dbReference type="Proteomes" id="UP001203297"/>
    </source>
</evidence>
<proteinExistence type="inferred from homology"/>
<dbReference type="Pfam" id="PF04366">
    <property type="entry name" value="Ysc84"/>
    <property type="match status" value="1"/>
</dbReference>
<evidence type="ECO:0000256" key="2">
    <source>
        <dbReference type="ARBA" id="ARBA00022443"/>
    </source>
</evidence>
<dbReference type="AlphaFoldDB" id="A0AAD4QLH5"/>
<dbReference type="Pfam" id="PF00018">
    <property type="entry name" value="SH3_1"/>
    <property type="match status" value="1"/>
</dbReference>
<dbReference type="GO" id="GO:0030479">
    <property type="term" value="C:actin cortical patch"/>
    <property type="evidence" value="ECO:0007669"/>
    <property type="project" value="TreeGrafter"/>
</dbReference>
<dbReference type="CDD" id="cd11525">
    <property type="entry name" value="SYLF_SH3YL1_like"/>
    <property type="match status" value="1"/>
</dbReference>
<protein>
    <recommendedName>
        <fullName evidence="5">SH3 domain-containing protein</fullName>
    </recommendedName>
</protein>
<dbReference type="PROSITE" id="PS50002">
    <property type="entry name" value="SH3"/>
    <property type="match status" value="1"/>
</dbReference>
<feature type="domain" description="SH3" evidence="5">
    <location>
        <begin position="422"/>
        <end position="481"/>
    </location>
</feature>
<accession>A0AAD4QLH5</accession>
<dbReference type="InterPro" id="IPR036028">
    <property type="entry name" value="SH3-like_dom_sf"/>
</dbReference>
<dbReference type="EMBL" id="WTXG01000046">
    <property type="protein sequence ID" value="KAI0296739.1"/>
    <property type="molecule type" value="Genomic_DNA"/>
</dbReference>
<evidence type="ECO:0000313" key="6">
    <source>
        <dbReference type="EMBL" id="KAI0296739.1"/>
    </source>
</evidence>
<comment type="caution">
    <text evidence="6">The sequence shown here is derived from an EMBL/GenBank/DDBJ whole genome shotgun (WGS) entry which is preliminary data.</text>
</comment>
<dbReference type="GO" id="GO:0051017">
    <property type="term" value="P:actin filament bundle assembly"/>
    <property type="evidence" value="ECO:0007669"/>
    <property type="project" value="TreeGrafter"/>
</dbReference>
<dbReference type="GO" id="GO:0051666">
    <property type="term" value="P:actin cortical patch localization"/>
    <property type="evidence" value="ECO:0007669"/>
    <property type="project" value="TreeGrafter"/>
</dbReference>
<dbReference type="PANTHER" id="PTHR15629">
    <property type="entry name" value="SH3YL1 PROTEIN"/>
    <property type="match status" value="1"/>
</dbReference>
<evidence type="ECO:0000259" key="5">
    <source>
        <dbReference type="PROSITE" id="PS50002"/>
    </source>
</evidence>
<keyword evidence="7" id="KW-1185">Reference proteome</keyword>
<keyword evidence="2 3" id="KW-0728">SH3 domain</keyword>
<dbReference type="PANTHER" id="PTHR15629:SF2">
    <property type="entry name" value="SH3 DOMAIN-CONTAINING YSC84-LIKE PROTEIN 1"/>
    <property type="match status" value="1"/>
</dbReference>
<dbReference type="SUPFAM" id="SSF50044">
    <property type="entry name" value="SH3-domain"/>
    <property type="match status" value="1"/>
</dbReference>
<dbReference type="GO" id="GO:0051015">
    <property type="term" value="F:actin filament binding"/>
    <property type="evidence" value="ECO:0007669"/>
    <property type="project" value="TreeGrafter"/>
</dbReference>
<feature type="compositionally biased region" description="Polar residues" evidence="4">
    <location>
        <begin position="348"/>
        <end position="360"/>
    </location>
</feature>
<dbReference type="InterPro" id="IPR001452">
    <property type="entry name" value="SH3_domain"/>
</dbReference>